<evidence type="ECO:0000256" key="1">
    <source>
        <dbReference type="SAM" id="MobiDB-lite"/>
    </source>
</evidence>
<evidence type="ECO:0000313" key="3">
    <source>
        <dbReference type="EMBL" id="MFC3860297.1"/>
    </source>
</evidence>
<dbReference type="EMBL" id="JBHRZF010000061">
    <property type="protein sequence ID" value="MFC3860297.1"/>
    <property type="molecule type" value="Genomic_DNA"/>
</dbReference>
<dbReference type="SUPFAM" id="SSF52540">
    <property type="entry name" value="P-loop containing nucleoside triphosphate hydrolases"/>
    <property type="match status" value="1"/>
</dbReference>
<dbReference type="InterPro" id="IPR027417">
    <property type="entry name" value="P-loop_NTPase"/>
</dbReference>
<gene>
    <name evidence="3" type="ORF">ACFOPQ_05900</name>
</gene>
<dbReference type="Pfam" id="PF02374">
    <property type="entry name" value="ArsA_ATPase"/>
    <property type="match status" value="1"/>
</dbReference>
<reference evidence="4" key="1">
    <citation type="journal article" date="2019" name="Int. J. Syst. Evol. Microbiol.">
        <title>The Global Catalogue of Microorganisms (GCM) 10K type strain sequencing project: providing services to taxonomists for standard genome sequencing and annotation.</title>
        <authorList>
            <consortium name="The Broad Institute Genomics Platform"/>
            <consortium name="The Broad Institute Genome Sequencing Center for Infectious Disease"/>
            <person name="Wu L."/>
            <person name="Ma J."/>
        </authorList>
    </citation>
    <scope>NUCLEOTIDE SEQUENCE [LARGE SCALE GENOMIC DNA]</scope>
    <source>
        <strain evidence="4">CCTCC AB 2013263</strain>
    </source>
</reference>
<accession>A0ABV8A805</accession>
<protein>
    <submittedName>
        <fullName evidence="3">ArsA-related P-loop ATPase</fullName>
    </submittedName>
</protein>
<keyword evidence="4" id="KW-1185">Reference proteome</keyword>
<name>A0ABV8A805_9DEIO</name>
<sequence length="124" mass="13740">MFHAFTRMIRESARKFVVLDTAPTGHTLLLLDATGAYHRDVMRHATDEAKYTTPLMQLQKQERTRVIIVTLAETMPKPRPCWKPSTCKTTCNAPESPRGPGSSTAAWPPRTPPPPCCGNAPTPK</sequence>
<feature type="domain" description="ArsA/GET3 Anion-transporting ATPase-like" evidence="2">
    <location>
        <begin position="2"/>
        <end position="60"/>
    </location>
</feature>
<evidence type="ECO:0000259" key="2">
    <source>
        <dbReference type="Pfam" id="PF02374"/>
    </source>
</evidence>
<comment type="caution">
    <text evidence="3">The sequence shown here is derived from an EMBL/GenBank/DDBJ whole genome shotgun (WGS) entry which is preliminary data.</text>
</comment>
<feature type="compositionally biased region" description="Pro residues" evidence="1">
    <location>
        <begin position="109"/>
        <end position="124"/>
    </location>
</feature>
<evidence type="ECO:0000313" key="4">
    <source>
        <dbReference type="Proteomes" id="UP001595748"/>
    </source>
</evidence>
<dbReference type="RefSeq" id="WP_380076449.1">
    <property type="nucleotide sequence ID" value="NZ_JBHRZF010000061.1"/>
</dbReference>
<dbReference type="Gene3D" id="3.40.50.300">
    <property type="entry name" value="P-loop containing nucleotide triphosphate hydrolases"/>
    <property type="match status" value="1"/>
</dbReference>
<proteinExistence type="predicted"/>
<dbReference type="Proteomes" id="UP001595748">
    <property type="component" value="Unassembled WGS sequence"/>
</dbReference>
<organism evidence="3 4">
    <name type="scientific">Deinococcus antarcticus</name>
    <dbReference type="NCBI Taxonomy" id="1298767"/>
    <lineage>
        <taxon>Bacteria</taxon>
        <taxon>Thermotogati</taxon>
        <taxon>Deinococcota</taxon>
        <taxon>Deinococci</taxon>
        <taxon>Deinococcales</taxon>
        <taxon>Deinococcaceae</taxon>
        <taxon>Deinococcus</taxon>
    </lineage>
</organism>
<feature type="region of interest" description="Disordered" evidence="1">
    <location>
        <begin position="89"/>
        <end position="124"/>
    </location>
</feature>
<dbReference type="InterPro" id="IPR025723">
    <property type="entry name" value="ArsA/GET3_ATPase-like"/>
</dbReference>